<dbReference type="InterPro" id="IPR015000">
    <property type="entry name" value="EipB-like"/>
</dbReference>
<organism evidence="2 3">
    <name type="scientific">Allorhizobium borbori</name>
    <dbReference type="NCBI Taxonomy" id="485907"/>
    <lineage>
        <taxon>Bacteria</taxon>
        <taxon>Pseudomonadati</taxon>
        <taxon>Pseudomonadota</taxon>
        <taxon>Alphaproteobacteria</taxon>
        <taxon>Hyphomicrobiales</taxon>
        <taxon>Rhizobiaceae</taxon>
        <taxon>Rhizobium/Agrobacterium group</taxon>
        <taxon>Allorhizobium</taxon>
    </lineage>
</organism>
<proteinExistence type="predicted"/>
<protein>
    <recommendedName>
        <fullName evidence="4">DUF1849 family protein</fullName>
    </recommendedName>
</protein>
<gene>
    <name evidence="2" type="ORF">GGQ66_000831</name>
</gene>
<comment type="caution">
    <text evidence="2">The sequence shown here is derived from an EMBL/GenBank/DDBJ whole genome shotgun (WGS) entry which is preliminary data.</text>
</comment>
<reference evidence="2 3" key="1">
    <citation type="submission" date="2020-08" db="EMBL/GenBank/DDBJ databases">
        <title>Genomic Encyclopedia of Type Strains, Phase IV (KMG-IV): sequencing the most valuable type-strain genomes for metagenomic binning, comparative biology and taxonomic classification.</title>
        <authorList>
            <person name="Goeker M."/>
        </authorList>
    </citation>
    <scope>NUCLEOTIDE SEQUENCE [LARGE SCALE GENOMIC DNA]</scope>
    <source>
        <strain evidence="2 3">DSM 26385</strain>
    </source>
</reference>
<accession>A0A7W6JZB6</accession>
<dbReference type="Pfam" id="PF08904">
    <property type="entry name" value="EipB_like"/>
    <property type="match status" value="1"/>
</dbReference>
<feature type="chain" id="PRO_5031490115" description="DUF1849 family protein" evidence="1">
    <location>
        <begin position="22"/>
        <end position="279"/>
    </location>
</feature>
<dbReference type="EMBL" id="JACIDU010000003">
    <property type="protein sequence ID" value="MBB4102296.1"/>
    <property type="molecule type" value="Genomic_DNA"/>
</dbReference>
<evidence type="ECO:0000313" key="3">
    <source>
        <dbReference type="Proteomes" id="UP000584824"/>
    </source>
</evidence>
<evidence type="ECO:0008006" key="4">
    <source>
        <dbReference type="Google" id="ProtNLM"/>
    </source>
</evidence>
<dbReference type="AlphaFoldDB" id="A0A7W6JZB6"/>
<evidence type="ECO:0000313" key="2">
    <source>
        <dbReference type="EMBL" id="MBB4102296.1"/>
    </source>
</evidence>
<dbReference type="Proteomes" id="UP000584824">
    <property type="component" value="Unassembled WGS sequence"/>
</dbReference>
<dbReference type="RefSeq" id="WP_183789723.1">
    <property type="nucleotide sequence ID" value="NZ_JACIDU010000003.1"/>
</dbReference>
<keyword evidence="1" id="KW-0732">Signal</keyword>
<evidence type="ECO:0000256" key="1">
    <source>
        <dbReference type="SAM" id="SignalP"/>
    </source>
</evidence>
<keyword evidence="3" id="KW-1185">Reference proteome</keyword>
<feature type="signal peptide" evidence="1">
    <location>
        <begin position="1"/>
        <end position="21"/>
    </location>
</feature>
<name>A0A7W6JZB6_9HYPH</name>
<sequence>MTRRKLLAAAMMAMAASDATAQDGPVPPLQAHRAIYDLELKQASERSGIDAIYGRMVYEFTGAACKGYTTRFRFATRINTGDEVRMSDQRLTSFEDAKTGVFRFDNQSFTDETLDKQVKGEATIKPGGVSVTLDGENARRVELPESVFPTMHMQEVIANALGGKTLFDTRVFDGSEDGDKSLLVTTIIGKPNTDADSGADSDGTAAAVLSAKPWWPVTASYFNEGAGGDSEPAYRLSFKLYDNGVSRDLVMDYGDFSLSGKLSKLELLPEETCEPAKAP</sequence>